<sequence length="1666" mass="182887">MGGVRVKGGSDCESDEELFIFQRDLPNLVPDLSEELMMFSLEDSQEQKIQETEKLPWEIWNGDLESFDFEEKTDGAQIIAEEDVQMIEDETPEPASQTEEMPSQKRAVLEESPSDSTDHLEGKEMGRTQAKERGNSCFNPAVSVQGLCSKEERRKLIETKILTKIIVAPSPKQDAKPPSHGIHNGLGRLAKEETSSAEHFGEVTHLSLQNIEKWDVDKNLEELEQQGDKTRAGVPFFPADYETFRRKSEEEVMEKLKELCARQSRGVSSPCERPSAKLCSFQAQQDNENVALLSSPPSYLRMSFQGLPKPAAVSMDLRDAEPQKSVTVPEQEQSASDSSFSKEEEETVTIKDEAERRMRNCSGKSLLLQQLRAARKEALELLHKAPVPAEKLHPERLENTGSSHENQNQSCEVRQETIEVVPRKLVELEPAKESPPFSSCEGNRAETEKENKMEAEKIQNAGDAPECPLITAEFPRREGSERELSQKEEEMEERQRRCRVQEQLEQWQPELSVWGKQPMAENTPLLFHTEASFLPAIDTLPGAHREKEEVLLMTIWLESCGQVATDQFEGLMPDKVLGAANIYQALVTWLLSLVPPVERKDVPRAPFEVVGLQQAWGEEGLALHACLVPPEEPSAQSCPEIHESGTAEHLQGTSRFYQRISAFLTSTCLPDVIWWRDELASHFQNQLCPLLPEIPSVLLSNITAVNPDPQAVEKAFAVPKGFYWQTVESDDKHFPDSSAMEACRDTDTEVAMALLFEPLFQSPLETHQTLQLLRGSGLDVCGLRLLYPGHHLLLSSSEKLPSSYTSELGKMPPVLALAVRGPKARGFLQDITQGSPRTRSRAEPAAFLPLPSRVHRELCLWFGGRAAGILSPASSSQSPSPAGAGADEEKLDLQGLMVPRPPAMLVSTTKGDIILLVSPVVPPRAYGVVFSTCARRGFVLQGLRQLQLSAQQGFVLGMTAGQIAVFCPGKSSSSPAGPAGGEVPAGPRRHCLVLLLRKENARYHIPALVTGLMDELAEPGFGSRHSIPSAAAGEDPSLCFHGAPYGEDLLQSLGGNLSAVPEPHHIPLDFLCHRVYAAEPGMEQVVMLTVVGMQALKSAGELLQHILLPGLRDPSQSAEPNSGFELLGLKWLPHLTGSQAREITPFEAGDTGWERSLETLMSSPVLLCALRAIDAFPALGAALEGWARGRDRLSTGDNSLPQALMALTPEVTFRQAILFFTEAELVDDTEHRPAVKYLPPPGRSSSTEGKITVAESWRCRAESLFSYLQAGAQVLCTVLLIKPGVWSQRLPRILRDLHLQKFSLVGMKHLELEAAAAFALLPREVQQDPAAVEAHCTYLTSGTALVLCLQRPNAVKKLMDLLGPEDPQLAQALDPSLWRAQYGTSTVHNGFYGSRSYPMAVRDVKLFFPEGLCCAQCQPVQEQEIQNLKHDPILSLGTRRQRKILTRDPGGHPSVLGSQQPGSAGQALLEKPCQTTCLVLPGIILQDSESPPYVELLEELVGSGFVVTGARLAVLDSPQALCISQMFSRAKGSVAAKCSLLKDGLCLVLAAQRDSAVTSLPSLLHSACWQNPLVLDTAEHLFYPQNENQASREVYDEVKVPTFAWRQAAPAPPGSQHPDLAGIKLAPFRFGLKAAPLERFGSETSNGNEPFFVWIGEGGVLPGSAW</sequence>
<dbReference type="GO" id="GO:0070840">
    <property type="term" value="F:dynein complex binding"/>
    <property type="evidence" value="ECO:0007669"/>
    <property type="project" value="InterPro"/>
</dbReference>
<reference evidence="10" key="1">
    <citation type="submission" date="2019-04" db="EMBL/GenBank/DDBJ databases">
        <title>Genome assembly of Zosterops borbonicus 15179.</title>
        <authorList>
            <person name="Leroy T."/>
            <person name="Anselmetti Y."/>
            <person name="Tilak M.-K."/>
            <person name="Nabholz B."/>
        </authorList>
    </citation>
    <scope>NUCLEOTIDE SEQUENCE</scope>
    <source>
        <strain evidence="10">HGM_15179</strain>
        <tissue evidence="10">Muscle</tissue>
    </source>
</reference>
<protein>
    <recommendedName>
        <fullName evidence="4">Dynein axonemal assembly factor 8</fullName>
    </recommendedName>
    <alternativeName>
        <fullName evidence="5">Dynein axonemal-associated protein 1</fullName>
    </alternativeName>
</protein>
<feature type="domain" description="Nucleoside diphosphate kinase-like" evidence="9">
    <location>
        <begin position="1274"/>
        <end position="1414"/>
    </location>
</feature>
<evidence type="ECO:0000256" key="5">
    <source>
        <dbReference type="ARBA" id="ARBA00030565"/>
    </source>
</evidence>
<evidence type="ECO:0000256" key="7">
    <source>
        <dbReference type="SAM" id="Coils"/>
    </source>
</evidence>
<dbReference type="PANTHER" id="PTHR35977">
    <property type="entry name" value="CHROMOSOME 16 OPEN READING FRAME 71"/>
    <property type="match status" value="1"/>
</dbReference>
<comment type="function">
    <text evidence="2">In cyliated cells, dynein axonemal particle-specific protein required for deployment of ODA to the axoneme. Interacts with outer dynein arm (ODA) subunits.</text>
</comment>
<evidence type="ECO:0000313" key="10">
    <source>
        <dbReference type="EMBL" id="TRZ24210.1"/>
    </source>
</evidence>
<dbReference type="InterPro" id="IPR034907">
    <property type="entry name" value="NDK-like_dom"/>
</dbReference>
<dbReference type="InterPro" id="IPR031531">
    <property type="entry name" value="DNAAF8"/>
</dbReference>
<feature type="compositionally biased region" description="Polar residues" evidence="8">
    <location>
        <begin position="324"/>
        <end position="339"/>
    </location>
</feature>
<keyword evidence="1" id="KW-0963">Cytoplasm</keyword>
<keyword evidence="7" id="KW-0175">Coiled coil</keyword>
<feature type="region of interest" description="Disordered" evidence="8">
    <location>
        <begin position="90"/>
        <end position="134"/>
    </location>
</feature>
<organism evidence="10 11">
    <name type="scientific">Zosterops borbonicus</name>
    <dbReference type="NCBI Taxonomy" id="364589"/>
    <lineage>
        <taxon>Eukaryota</taxon>
        <taxon>Metazoa</taxon>
        <taxon>Chordata</taxon>
        <taxon>Craniata</taxon>
        <taxon>Vertebrata</taxon>
        <taxon>Euteleostomi</taxon>
        <taxon>Archelosauria</taxon>
        <taxon>Archosauria</taxon>
        <taxon>Dinosauria</taxon>
        <taxon>Saurischia</taxon>
        <taxon>Theropoda</taxon>
        <taxon>Coelurosauria</taxon>
        <taxon>Aves</taxon>
        <taxon>Neognathae</taxon>
        <taxon>Neoaves</taxon>
        <taxon>Telluraves</taxon>
        <taxon>Australaves</taxon>
        <taxon>Passeriformes</taxon>
        <taxon>Sylvioidea</taxon>
        <taxon>Zosteropidae</taxon>
        <taxon>Zosterops</taxon>
    </lineage>
</organism>
<dbReference type="Proteomes" id="UP000796761">
    <property type="component" value="Unassembled WGS sequence"/>
</dbReference>
<gene>
    <name evidence="10" type="ORF">HGM15179_002896</name>
</gene>
<comment type="caution">
    <text evidence="6">Lacks conserved residue(s) required for the propagation of feature annotation.</text>
</comment>
<comment type="caution">
    <text evidence="10">The sequence shown here is derived from an EMBL/GenBank/DDBJ whole genome shotgun (WGS) entry which is preliminary data.</text>
</comment>
<dbReference type="SMART" id="SM00562">
    <property type="entry name" value="NDK"/>
    <property type="match status" value="1"/>
</dbReference>
<feature type="coiled-coil region" evidence="7">
    <location>
        <begin position="477"/>
        <end position="504"/>
    </location>
</feature>
<dbReference type="Pfam" id="PF00334">
    <property type="entry name" value="NDK"/>
    <property type="match status" value="1"/>
</dbReference>
<dbReference type="PANTHER" id="PTHR35977:SF1">
    <property type="entry name" value="DYNEIN AXONEMAL ASSEMBLY FACTOR 8"/>
    <property type="match status" value="1"/>
</dbReference>
<feature type="region of interest" description="Disordered" evidence="8">
    <location>
        <begin position="318"/>
        <end position="356"/>
    </location>
</feature>
<evidence type="ECO:0000259" key="9">
    <source>
        <dbReference type="SMART" id="SM00562"/>
    </source>
</evidence>
<name>A0A8K1GRY8_9PASS</name>
<evidence type="ECO:0000313" key="11">
    <source>
        <dbReference type="Proteomes" id="UP000796761"/>
    </source>
</evidence>
<dbReference type="InterPro" id="IPR036850">
    <property type="entry name" value="NDK-like_dom_sf"/>
</dbReference>
<dbReference type="PROSITE" id="PS51374">
    <property type="entry name" value="NDPK_LIKE"/>
    <property type="match status" value="1"/>
</dbReference>
<proteinExistence type="inferred from homology"/>
<dbReference type="OrthoDB" id="2162449at2759"/>
<evidence type="ECO:0000256" key="1">
    <source>
        <dbReference type="ARBA" id="ARBA00022490"/>
    </source>
</evidence>
<evidence type="ECO:0000256" key="3">
    <source>
        <dbReference type="ARBA" id="ARBA00024190"/>
    </source>
</evidence>
<comment type="subcellular location">
    <subcellularLocation>
        <location evidence="3">Dynein axonemal particle</location>
    </subcellularLocation>
</comment>
<evidence type="ECO:0000256" key="8">
    <source>
        <dbReference type="SAM" id="MobiDB-lite"/>
    </source>
</evidence>
<comment type="similarity">
    <text evidence="6">Belongs to the NDK family.</text>
</comment>
<evidence type="ECO:0000256" key="6">
    <source>
        <dbReference type="PROSITE-ProRule" id="PRU00706"/>
    </source>
</evidence>
<accession>A0A8K1GRY8</accession>
<feature type="compositionally biased region" description="Basic and acidic residues" evidence="8">
    <location>
        <begin position="116"/>
        <end position="134"/>
    </location>
</feature>
<evidence type="ECO:0000256" key="4">
    <source>
        <dbReference type="ARBA" id="ARBA00024428"/>
    </source>
</evidence>
<dbReference type="SUPFAM" id="SSF54919">
    <property type="entry name" value="Nucleoside diphosphate kinase, NDK"/>
    <property type="match status" value="1"/>
</dbReference>
<evidence type="ECO:0000256" key="2">
    <source>
        <dbReference type="ARBA" id="ARBA00024177"/>
    </source>
</evidence>
<keyword evidence="11" id="KW-1185">Reference proteome</keyword>
<dbReference type="EMBL" id="SWJQ01000050">
    <property type="protein sequence ID" value="TRZ24210.1"/>
    <property type="molecule type" value="Genomic_DNA"/>
</dbReference>
<dbReference type="GO" id="GO:0120293">
    <property type="term" value="C:dynein axonemal particle"/>
    <property type="evidence" value="ECO:0007669"/>
    <property type="project" value="UniProtKB-SubCell"/>
</dbReference>
<dbReference type="Pfam" id="PF15773">
    <property type="entry name" value="DAAP1"/>
    <property type="match status" value="1"/>
</dbReference>
<dbReference type="Gene3D" id="3.30.70.141">
    <property type="entry name" value="Nucleoside diphosphate kinase-like domain"/>
    <property type="match status" value="1"/>
</dbReference>